<feature type="region of interest" description="Disordered" evidence="1">
    <location>
        <begin position="121"/>
        <end position="141"/>
    </location>
</feature>
<reference evidence="2 3" key="1">
    <citation type="journal article" date="2012" name="Science">
        <title>The Paleozoic origin of enzymatic lignin decomposition reconstructed from 31 fungal genomes.</title>
        <authorList>
            <person name="Floudas D."/>
            <person name="Binder M."/>
            <person name="Riley R."/>
            <person name="Barry K."/>
            <person name="Blanchette R.A."/>
            <person name="Henrissat B."/>
            <person name="Martinez A.T."/>
            <person name="Otillar R."/>
            <person name="Spatafora J.W."/>
            <person name="Yadav J.S."/>
            <person name="Aerts A."/>
            <person name="Benoit I."/>
            <person name="Boyd A."/>
            <person name="Carlson A."/>
            <person name="Copeland A."/>
            <person name="Coutinho P.M."/>
            <person name="de Vries R.P."/>
            <person name="Ferreira P."/>
            <person name="Findley K."/>
            <person name="Foster B."/>
            <person name="Gaskell J."/>
            <person name="Glotzer D."/>
            <person name="Gorecki P."/>
            <person name="Heitman J."/>
            <person name="Hesse C."/>
            <person name="Hori C."/>
            <person name="Igarashi K."/>
            <person name="Jurgens J.A."/>
            <person name="Kallen N."/>
            <person name="Kersten P."/>
            <person name="Kohler A."/>
            <person name="Kuees U."/>
            <person name="Kumar T.K.A."/>
            <person name="Kuo A."/>
            <person name="LaButti K."/>
            <person name="Larrondo L.F."/>
            <person name="Lindquist E."/>
            <person name="Ling A."/>
            <person name="Lombard V."/>
            <person name="Lucas S."/>
            <person name="Lundell T."/>
            <person name="Martin R."/>
            <person name="McLaughlin D.J."/>
            <person name="Morgenstern I."/>
            <person name="Morin E."/>
            <person name="Murat C."/>
            <person name="Nagy L.G."/>
            <person name="Nolan M."/>
            <person name="Ohm R.A."/>
            <person name="Patyshakuliyeva A."/>
            <person name="Rokas A."/>
            <person name="Ruiz-Duenas F.J."/>
            <person name="Sabat G."/>
            <person name="Salamov A."/>
            <person name="Samejima M."/>
            <person name="Schmutz J."/>
            <person name="Slot J.C."/>
            <person name="St John F."/>
            <person name="Stenlid J."/>
            <person name="Sun H."/>
            <person name="Sun S."/>
            <person name="Syed K."/>
            <person name="Tsang A."/>
            <person name="Wiebenga A."/>
            <person name="Young D."/>
            <person name="Pisabarro A."/>
            <person name="Eastwood D.C."/>
            <person name="Martin F."/>
            <person name="Cullen D."/>
            <person name="Grigoriev I.V."/>
            <person name="Hibbett D.S."/>
        </authorList>
    </citation>
    <scope>NUCLEOTIDE SEQUENCE [LARGE SCALE GENOMIC DNA]</scope>
    <source>
        <strain evidence="2 3">MD-104</strain>
    </source>
</reference>
<accession>A0A2H3JJ97</accession>
<gene>
    <name evidence="2" type="ORF">WOLCODRAFT_135864</name>
</gene>
<organism evidence="2 3">
    <name type="scientific">Wolfiporia cocos (strain MD-104)</name>
    <name type="common">Brown rot fungus</name>
    <dbReference type="NCBI Taxonomy" id="742152"/>
    <lineage>
        <taxon>Eukaryota</taxon>
        <taxon>Fungi</taxon>
        <taxon>Dikarya</taxon>
        <taxon>Basidiomycota</taxon>
        <taxon>Agaricomycotina</taxon>
        <taxon>Agaricomycetes</taxon>
        <taxon>Polyporales</taxon>
        <taxon>Phaeolaceae</taxon>
        <taxon>Wolfiporia</taxon>
    </lineage>
</organism>
<keyword evidence="3" id="KW-1185">Reference proteome</keyword>
<evidence type="ECO:0000256" key="1">
    <source>
        <dbReference type="SAM" id="MobiDB-lite"/>
    </source>
</evidence>
<evidence type="ECO:0000313" key="2">
    <source>
        <dbReference type="EMBL" id="PCH37818.1"/>
    </source>
</evidence>
<name>A0A2H3JJ97_WOLCO</name>
<dbReference type="Proteomes" id="UP000218811">
    <property type="component" value="Unassembled WGS sequence"/>
</dbReference>
<dbReference type="EMBL" id="KB467942">
    <property type="protein sequence ID" value="PCH37818.1"/>
    <property type="molecule type" value="Genomic_DNA"/>
</dbReference>
<protein>
    <submittedName>
        <fullName evidence="2">Uncharacterized protein</fullName>
    </submittedName>
</protein>
<sequence>MSAETARRRASQKLATSAGRRVTFPVTAPRMRPLGVTEAPPRARSATVAARLGTLPATAPRRPAPVGTATHTVPLAGTRTSNAPATPAAVLDTCRVIACRRPSATTALASAISAKTARNLSGGHATPAVRKDTSRATAPRPTLRPRLRYRLISCSFVLLYFPLRLYSSTRCRCFALLSVSRDVCTSGTLYRKSELMSRNARSSEIHQRQ</sequence>
<proteinExistence type="predicted"/>
<dbReference type="AlphaFoldDB" id="A0A2H3JJ97"/>
<evidence type="ECO:0000313" key="3">
    <source>
        <dbReference type="Proteomes" id="UP000218811"/>
    </source>
</evidence>